<evidence type="ECO:0000256" key="2">
    <source>
        <dbReference type="ARBA" id="ARBA00022679"/>
    </source>
</evidence>
<evidence type="ECO:0000313" key="8">
    <source>
        <dbReference type="EMBL" id="KAF3185861.1"/>
    </source>
</evidence>
<evidence type="ECO:0000313" key="9">
    <source>
        <dbReference type="Proteomes" id="UP000479691"/>
    </source>
</evidence>
<evidence type="ECO:0000256" key="6">
    <source>
        <dbReference type="ARBA" id="ARBA00022857"/>
    </source>
</evidence>
<dbReference type="Gene3D" id="2.60.200.30">
    <property type="entry name" value="Probable inorganic polyphosphate/atp-NAD kinase, domain 2"/>
    <property type="match status" value="1"/>
</dbReference>
<comment type="caution">
    <text evidence="8">The sequence shown here is derived from an EMBL/GenBank/DDBJ whole genome shotgun (WGS) entry which is preliminary data.</text>
</comment>
<keyword evidence="5" id="KW-0067">ATP-binding</keyword>
<dbReference type="Pfam" id="PF01513">
    <property type="entry name" value="NAD_kinase"/>
    <property type="match status" value="1"/>
</dbReference>
<dbReference type="Proteomes" id="UP000479691">
    <property type="component" value="Unassembled WGS sequence"/>
</dbReference>
<dbReference type="FunFam" id="2.60.200.30:FF:000009">
    <property type="entry name" value="Poly(P)/ATP NAD kinase"/>
    <property type="match status" value="1"/>
</dbReference>
<keyword evidence="3" id="KW-0547">Nucleotide-binding</keyword>
<dbReference type="PANTHER" id="PTHR20275">
    <property type="entry name" value="NAD KINASE"/>
    <property type="match status" value="1"/>
</dbReference>
<keyword evidence="7" id="KW-0520">NAD</keyword>
<dbReference type="AlphaFoldDB" id="A0A7C8Q072"/>
<dbReference type="GO" id="GO:0006741">
    <property type="term" value="P:NADP+ biosynthetic process"/>
    <property type="evidence" value="ECO:0007669"/>
    <property type="project" value="InterPro"/>
</dbReference>
<dbReference type="GO" id="GO:0003951">
    <property type="term" value="F:NAD+ kinase activity"/>
    <property type="evidence" value="ECO:0007669"/>
    <property type="project" value="InterPro"/>
</dbReference>
<dbReference type="EMBL" id="JAABOE010000019">
    <property type="protein sequence ID" value="KAF3185861.1"/>
    <property type="molecule type" value="Genomic_DNA"/>
</dbReference>
<dbReference type="InterPro" id="IPR002504">
    <property type="entry name" value="NADK"/>
</dbReference>
<dbReference type="GO" id="GO:0005524">
    <property type="term" value="F:ATP binding"/>
    <property type="evidence" value="ECO:0007669"/>
    <property type="project" value="UniProtKB-KW"/>
</dbReference>
<keyword evidence="4 8" id="KW-0418">Kinase</keyword>
<name>A0A7C8Q072_ORBOL</name>
<dbReference type="Pfam" id="PF20143">
    <property type="entry name" value="NAD_kinase_C"/>
    <property type="match status" value="1"/>
</dbReference>
<protein>
    <submittedName>
        <fullName evidence="8">NADH kinase pos5</fullName>
    </submittedName>
</protein>
<dbReference type="Gene3D" id="3.40.50.10330">
    <property type="entry name" value="Probable inorganic polyphosphate/atp-NAD kinase, domain 1"/>
    <property type="match status" value="1"/>
</dbReference>
<dbReference type="HAMAP" id="MF_00361">
    <property type="entry name" value="NAD_kinase"/>
    <property type="match status" value="1"/>
</dbReference>
<evidence type="ECO:0000256" key="4">
    <source>
        <dbReference type="ARBA" id="ARBA00022777"/>
    </source>
</evidence>
<dbReference type="PANTHER" id="PTHR20275:SF26">
    <property type="entry name" value="NADH KINASE POS5, MITOCHONDRIAL"/>
    <property type="match status" value="1"/>
</dbReference>
<sequence length="471" mass="51974">MGVRLVLLAKLEFVTHFPSTTSASRQKPLSQLAANISSFVNYLSYIMRPWIRSLRTVDARRVTQRCFSSSRPRLELRSIWDLDNKIDPVYRECTNRSLEIIKFPEDQPPNNVLLIQKEGVPSVTEAMVEFAKYLKTAYPATNIILEPHIATELHSSLPFPIHATPYTTLPPYPNRNPYHLKTSLTVTFGGDGTILHAASLFSTSPVVPPLLSFSLGTLGFLGPWKFSDYKAAITAVFTNKARIMRRSRIKMEAFSGSTQLLGDLWPPDSQSNGGRGEGSGVWAMNEVNIHRGQNPHMAIVEVFVDGRFLTEAVADGIILSTPTGSTAYSLSSFGSIVHPRVPAILLTPICPRSLSFRPLVLPAEVEVSLKLSDKARGDEVEVSIDGKRWGGVRKGVEVKITGEMGNFCGGGEGGVPCIWREGSEHEDEWVGGLNGLLKFNYPFGEEPSSRVFSNIDGLEEKLPCKSTKRDL</sequence>
<keyword evidence="2" id="KW-0808">Transferase</keyword>
<keyword evidence="6" id="KW-0521">NADP</keyword>
<organism evidence="8 9">
    <name type="scientific">Orbilia oligospora</name>
    <name type="common">Nematode-trapping fungus</name>
    <name type="synonym">Arthrobotrys oligospora</name>
    <dbReference type="NCBI Taxonomy" id="2813651"/>
    <lineage>
        <taxon>Eukaryota</taxon>
        <taxon>Fungi</taxon>
        <taxon>Dikarya</taxon>
        <taxon>Ascomycota</taxon>
        <taxon>Pezizomycotina</taxon>
        <taxon>Orbiliomycetes</taxon>
        <taxon>Orbiliales</taxon>
        <taxon>Orbiliaceae</taxon>
        <taxon>Orbilia</taxon>
    </lineage>
</organism>
<evidence type="ECO:0000256" key="7">
    <source>
        <dbReference type="ARBA" id="ARBA00023027"/>
    </source>
</evidence>
<reference evidence="8 9" key="1">
    <citation type="submission" date="2019-06" db="EMBL/GenBank/DDBJ databases">
        <authorList>
            <person name="Palmer J.M."/>
        </authorList>
    </citation>
    <scope>NUCLEOTIDE SEQUENCE [LARGE SCALE GENOMIC DNA]</scope>
    <source>
        <strain evidence="8 9">TWF788</strain>
    </source>
</reference>
<evidence type="ECO:0000256" key="3">
    <source>
        <dbReference type="ARBA" id="ARBA00022741"/>
    </source>
</evidence>
<evidence type="ECO:0000256" key="5">
    <source>
        <dbReference type="ARBA" id="ARBA00022840"/>
    </source>
</evidence>
<comment type="similarity">
    <text evidence="1">Belongs to the NAD kinase family.</text>
</comment>
<dbReference type="InterPro" id="IPR017437">
    <property type="entry name" value="ATP-NAD_kinase_PpnK-typ_C"/>
</dbReference>
<dbReference type="GO" id="GO:0019674">
    <property type="term" value="P:NAD+ metabolic process"/>
    <property type="evidence" value="ECO:0007669"/>
    <property type="project" value="InterPro"/>
</dbReference>
<dbReference type="InterPro" id="IPR016064">
    <property type="entry name" value="NAD/diacylglycerol_kinase_sf"/>
</dbReference>
<evidence type="ECO:0000256" key="1">
    <source>
        <dbReference type="ARBA" id="ARBA00010995"/>
    </source>
</evidence>
<accession>A0A7C8Q072</accession>
<dbReference type="InterPro" id="IPR017438">
    <property type="entry name" value="ATP-NAD_kinase_N"/>
</dbReference>
<dbReference type="SUPFAM" id="SSF111331">
    <property type="entry name" value="NAD kinase/diacylglycerol kinase-like"/>
    <property type="match status" value="1"/>
</dbReference>
<proteinExistence type="inferred from homology"/>
<gene>
    <name evidence="8" type="primary">POS5</name>
    <name evidence="8" type="ORF">TWF788_003909</name>
</gene>